<sequence>MNKNLLVLSASLAAAIALPAFAQTTTSTTVTTEKSHAGAGAGVIGGAATGALVGGPVGAVVGGVIGAVAGSTMDPPAEVKTYVRTTHVEPVVYTGPVALGDELPATVTVYEVPKYERYRWTYVNHQRILVDNSTHKIVSIINDDQ</sequence>
<evidence type="ECO:0000313" key="3">
    <source>
        <dbReference type="Proteomes" id="UP000249842"/>
    </source>
</evidence>
<comment type="caution">
    <text evidence="2">The sequence shown here is derived from an EMBL/GenBank/DDBJ whole genome shotgun (WGS) entry which is preliminary data.</text>
</comment>
<evidence type="ECO:0000313" key="2">
    <source>
        <dbReference type="EMBL" id="RAK60337.1"/>
    </source>
</evidence>
<dbReference type="EMBL" id="QFYP01000001">
    <property type="protein sequence ID" value="RAK60337.1"/>
    <property type="molecule type" value="Genomic_DNA"/>
</dbReference>
<proteinExistence type="predicted"/>
<gene>
    <name evidence="2" type="ORF">DJ021_11225</name>
</gene>
<reference evidence="3" key="1">
    <citation type="submission" date="2018-05" db="EMBL/GenBank/DDBJ databases">
        <authorList>
            <person name="Li X."/>
        </authorList>
    </citation>
    <scope>NUCLEOTIDE SEQUENCE [LARGE SCALE GENOMIC DNA]</scope>
    <source>
        <strain evidence="3">HKS-05</strain>
    </source>
</reference>
<dbReference type="InterPro" id="IPR009642">
    <property type="entry name" value="DUF1236"/>
</dbReference>
<accession>A0A328B0K9</accession>
<organism evidence="2 3">
    <name type="scientific">Phenylobacterium hankyongense</name>
    <dbReference type="NCBI Taxonomy" id="1813876"/>
    <lineage>
        <taxon>Bacteria</taxon>
        <taxon>Pseudomonadati</taxon>
        <taxon>Pseudomonadota</taxon>
        <taxon>Alphaproteobacteria</taxon>
        <taxon>Caulobacterales</taxon>
        <taxon>Caulobacteraceae</taxon>
        <taxon>Phenylobacterium</taxon>
    </lineage>
</organism>
<dbReference type="Proteomes" id="UP000249842">
    <property type="component" value="Unassembled WGS sequence"/>
</dbReference>
<feature type="signal peptide" evidence="1">
    <location>
        <begin position="1"/>
        <end position="22"/>
    </location>
</feature>
<evidence type="ECO:0008006" key="4">
    <source>
        <dbReference type="Google" id="ProtNLM"/>
    </source>
</evidence>
<evidence type="ECO:0000256" key="1">
    <source>
        <dbReference type="SAM" id="SignalP"/>
    </source>
</evidence>
<dbReference type="RefSeq" id="WP_111457630.1">
    <property type="nucleotide sequence ID" value="NZ_QFYP01000001.1"/>
</dbReference>
<name>A0A328B0K9_9CAUL</name>
<feature type="chain" id="PRO_5016386432" description="DUF1236 domain-containing protein" evidence="1">
    <location>
        <begin position="23"/>
        <end position="145"/>
    </location>
</feature>
<dbReference type="AlphaFoldDB" id="A0A328B0K9"/>
<keyword evidence="1" id="KW-0732">Signal</keyword>
<dbReference type="OrthoDB" id="102964at2"/>
<protein>
    <recommendedName>
        <fullName evidence="4">DUF1236 domain-containing protein</fullName>
    </recommendedName>
</protein>
<dbReference type="Pfam" id="PF06823">
    <property type="entry name" value="DUF1236"/>
    <property type="match status" value="1"/>
</dbReference>
<keyword evidence="3" id="KW-1185">Reference proteome</keyword>